<evidence type="ECO:0000256" key="2">
    <source>
        <dbReference type="SAM" id="MobiDB-lite"/>
    </source>
</evidence>
<feature type="region of interest" description="Disordered" evidence="2">
    <location>
        <begin position="344"/>
        <end position="426"/>
    </location>
</feature>
<organism evidence="3 4">
    <name type="scientific">Arabidopsis thaliana x Arabidopsis arenosa</name>
    <dbReference type="NCBI Taxonomy" id="1240361"/>
    <lineage>
        <taxon>Eukaryota</taxon>
        <taxon>Viridiplantae</taxon>
        <taxon>Streptophyta</taxon>
        <taxon>Embryophyta</taxon>
        <taxon>Tracheophyta</taxon>
        <taxon>Spermatophyta</taxon>
        <taxon>Magnoliopsida</taxon>
        <taxon>eudicotyledons</taxon>
        <taxon>Gunneridae</taxon>
        <taxon>Pentapetalae</taxon>
        <taxon>rosids</taxon>
        <taxon>malvids</taxon>
        <taxon>Brassicales</taxon>
        <taxon>Brassicaceae</taxon>
        <taxon>Camelineae</taxon>
        <taxon>Arabidopsis</taxon>
    </lineage>
</organism>
<keyword evidence="4" id="KW-1185">Reference proteome</keyword>
<accession>A0A8T1Z2J2</accession>
<evidence type="ECO:0000313" key="4">
    <source>
        <dbReference type="Proteomes" id="UP000694240"/>
    </source>
</evidence>
<protein>
    <submittedName>
        <fullName evidence="3">Uncharacterized protein</fullName>
    </submittedName>
</protein>
<dbReference type="EMBL" id="JAEFBK010000011">
    <property type="protein sequence ID" value="KAG7552363.1"/>
    <property type="molecule type" value="Genomic_DNA"/>
</dbReference>
<dbReference type="InterPro" id="IPR021704">
    <property type="entry name" value="DUF3287"/>
</dbReference>
<comment type="caution">
    <text evidence="3">The sequence shown here is derived from an EMBL/GenBank/DDBJ whole genome shotgun (WGS) entry which is preliminary data.</text>
</comment>
<feature type="compositionally biased region" description="Low complexity" evidence="2">
    <location>
        <begin position="391"/>
        <end position="404"/>
    </location>
</feature>
<dbReference type="AlphaFoldDB" id="A0A8T1Z2J2"/>
<proteinExistence type="predicted"/>
<feature type="coiled-coil region" evidence="1">
    <location>
        <begin position="458"/>
        <end position="492"/>
    </location>
</feature>
<dbReference type="Pfam" id="PF11690">
    <property type="entry name" value="DUF3287"/>
    <property type="match status" value="1"/>
</dbReference>
<gene>
    <name evidence="3" type="ORF">ISN45_Aa06g029660</name>
</gene>
<feature type="region of interest" description="Disordered" evidence="2">
    <location>
        <begin position="1"/>
        <end position="22"/>
    </location>
</feature>
<name>A0A8T1Z2J2_9BRAS</name>
<keyword evidence="1" id="KW-0175">Coiled coil</keyword>
<sequence>MSSPAIDVSDNEDDSQGIPVPRGDEVFTQVGDRFSPYFRSQSTLASLGALRRLCNIPQEIEFSLPGPNESPEMVREGFCCAYEVYFKDCGLFFPIPEVLILYLLHLGIAFPQIAPNFLRYVLSTLTVSAEAGFSLTTSELLGLFRARDSAAAGIFSMNPIFDRNLIDGMPLNDGPWRKYWFFFRVNPHSVQGLSGFLLPNWSPKLGNQTIPRPTADFLSFFRIVSEADTNWNSFTLQRIHGAGLAIKDGKTHPLNPPPEEKDVSSLNARDKRKIYAEIKALKDQLSEIGKKKRIAAISKVGSFHRKTLLVDDGSLEAALSSAVDSYGADIPNDPPVATAICSSVREREREETPPLYTKRKAPDSDTLSNERLKTVRLSSPMRAPSFPPSVFPSVESSDSELPSSGDRAIAEETDEPRPETYLSQGLSVRTQSPLAVSISDGEEIGDIFRAFMETNGMIFHYENLLHQATREVAKAKKEVDELRLANQSERSEQARALESSFENMKKILAANEERIRIADAERDSARSDALRLESKLEEATALLEEANQKTELLIRNRARDIAEAEHNAREEMRGFGRQLIQSVMKFVKDEEVRTKLQSDRAELKSNLDLIGGIESGRTLLEDERREVSAELATVESELSSASHPSLDLGPFSLVFGDSPSQFELITRHDELEDEKKEIRKKRRELGKRCLDIARELHCLEAHPSDWIELGLQEYGNMPGCIISIVDLAGQGAELFRNSRPF</sequence>
<feature type="compositionally biased region" description="Basic and acidic residues" evidence="2">
    <location>
        <begin position="360"/>
        <end position="373"/>
    </location>
</feature>
<reference evidence="3 4" key="1">
    <citation type="submission" date="2020-12" db="EMBL/GenBank/DDBJ databases">
        <title>Concerted genomic and epigenomic changes stabilize Arabidopsis allopolyploids.</title>
        <authorList>
            <person name="Chen Z."/>
        </authorList>
    </citation>
    <scope>NUCLEOTIDE SEQUENCE [LARGE SCALE GENOMIC DNA]</scope>
    <source>
        <strain evidence="3">Allo738</strain>
        <tissue evidence="3">Leaf</tissue>
    </source>
</reference>
<dbReference type="Proteomes" id="UP000694240">
    <property type="component" value="Chromosome 11"/>
</dbReference>
<feature type="coiled-coil region" evidence="1">
    <location>
        <begin position="522"/>
        <end position="556"/>
    </location>
</feature>
<evidence type="ECO:0000313" key="3">
    <source>
        <dbReference type="EMBL" id="KAG7552363.1"/>
    </source>
</evidence>
<evidence type="ECO:0000256" key="1">
    <source>
        <dbReference type="SAM" id="Coils"/>
    </source>
</evidence>